<evidence type="ECO:0000313" key="16">
    <source>
        <dbReference type="EMBL" id="PYH98954.1"/>
    </source>
</evidence>
<evidence type="ECO:0000256" key="6">
    <source>
        <dbReference type="ARBA" id="ARBA00022692"/>
    </source>
</evidence>
<dbReference type="InterPro" id="IPR013121">
    <property type="entry name" value="Fe_red_NAD-bd_6"/>
</dbReference>
<feature type="transmembrane region" description="Helical" evidence="14">
    <location>
        <begin position="66"/>
        <end position="88"/>
    </location>
</feature>
<dbReference type="InterPro" id="IPR017927">
    <property type="entry name" value="FAD-bd_FR_type"/>
</dbReference>
<feature type="transmembrane region" description="Helical" evidence="14">
    <location>
        <begin position="160"/>
        <end position="180"/>
    </location>
</feature>
<keyword evidence="10" id="KW-0406">Ion transport</keyword>
<dbReference type="InterPro" id="IPR013130">
    <property type="entry name" value="Fe3_Rdtase_TM_dom"/>
</dbReference>
<evidence type="ECO:0000256" key="2">
    <source>
        <dbReference type="ARBA" id="ARBA00006278"/>
    </source>
</evidence>
<comment type="catalytic activity">
    <reaction evidence="12">
        <text>2 a Fe(II)-siderophore + NADP(+) + H(+) = 2 a Fe(III)-siderophore + NADPH</text>
        <dbReference type="Rhea" id="RHEA:28795"/>
        <dbReference type="Rhea" id="RHEA-COMP:11342"/>
        <dbReference type="Rhea" id="RHEA-COMP:11344"/>
        <dbReference type="ChEBI" id="CHEBI:15378"/>
        <dbReference type="ChEBI" id="CHEBI:29033"/>
        <dbReference type="ChEBI" id="CHEBI:29034"/>
        <dbReference type="ChEBI" id="CHEBI:57783"/>
        <dbReference type="ChEBI" id="CHEBI:58349"/>
        <dbReference type="EC" id="1.16.1.9"/>
    </reaction>
</comment>
<dbReference type="OrthoDB" id="17725at2759"/>
<accession>A0A319DR18</accession>
<evidence type="ECO:0000256" key="13">
    <source>
        <dbReference type="SAM" id="MobiDB-lite"/>
    </source>
</evidence>
<dbReference type="PANTHER" id="PTHR32361:SF23">
    <property type="entry name" value="FERRIC-CHELATE REDUCTASE"/>
    <property type="match status" value="1"/>
</dbReference>
<evidence type="ECO:0000313" key="17">
    <source>
        <dbReference type="Proteomes" id="UP000247810"/>
    </source>
</evidence>
<dbReference type="PROSITE" id="PS51384">
    <property type="entry name" value="FAD_FR"/>
    <property type="match status" value="1"/>
</dbReference>
<gene>
    <name evidence="16" type="ORF">BO71DRAFT_343758</name>
</gene>
<dbReference type="Pfam" id="PF01794">
    <property type="entry name" value="Ferric_reduct"/>
    <property type="match status" value="1"/>
</dbReference>
<keyword evidence="9" id="KW-0560">Oxidoreductase</keyword>
<organism evidence="16 17">
    <name type="scientific">Aspergillus ellipticus CBS 707.79</name>
    <dbReference type="NCBI Taxonomy" id="1448320"/>
    <lineage>
        <taxon>Eukaryota</taxon>
        <taxon>Fungi</taxon>
        <taxon>Dikarya</taxon>
        <taxon>Ascomycota</taxon>
        <taxon>Pezizomycotina</taxon>
        <taxon>Eurotiomycetes</taxon>
        <taxon>Eurotiomycetidae</taxon>
        <taxon>Eurotiales</taxon>
        <taxon>Aspergillaceae</taxon>
        <taxon>Aspergillus</taxon>
        <taxon>Aspergillus subgen. Circumdati</taxon>
    </lineage>
</organism>
<evidence type="ECO:0000256" key="9">
    <source>
        <dbReference type="ARBA" id="ARBA00023002"/>
    </source>
</evidence>
<evidence type="ECO:0000256" key="7">
    <source>
        <dbReference type="ARBA" id="ARBA00022982"/>
    </source>
</evidence>
<feature type="non-terminal residue" evidence="16">
    <location>
        <position position="501"/>
    </location>
</feature>
<keyword evidence="11 14" id="KW-0472">Membrane</keyword>
<feature type="domain" description="FAD-binding FR-type" evidence="15">
    <location>
        <begin position="166"/>
        <end position="283"/>
    </location>
</feature>
<dbReference type="Proteomes" id="UP000247810">
    <property type="component" value="Unassembled WGS sequence"/>
</dbReference>
<dbReference type="VEuPathDB" id="FungiDB:BO71DRAFT_343758"/>
<dbReference type="EMBL" id="KZ825806">
    <property type="protein sequence ID" value="PYH98954.1"/>
    <property type="molecule type" value="Genomic_DNA"/>
</dbReference>
<evidence type="ECO:0000256" key="3">
    <source>
        <dbReference type="ARBA" id="ARBA00012668"/>
    </source>
</evidence>
<sequence length="501" mass="54371">MTLGPQPYYWPNTEAVSYGGSPPLATRSGWMALALLPFILALSAKANLISVLTGVSHEKLQVFHHWTSYAMFALALVHTFPFIVYNIHKGDMVKPWKTEVTYWTGVATLIPQTYLTLMSLPAIRNRFYEFFKATHFLAAIIFLIFFFIHCDFRLSSWDYFLATATLYPTSLLLSTLRTLLHGRHTATLTSLPSGLILIRIPTTIPWRPGQHIFIRFPSLNLNPLTASAHPFTICSLPDHSSEMVFYVKPRRGLTARLGDAALESPGFSSTVLVEGPYGGVAGSLDWARFDTFVFVTGGTGGGFSFGVLEAVLTLGTNPVSAGGQAGGQVGVVSVYIVFATRSRGLAEWYEKEIRARVGRWARARPVNVELAVHVTSTSGLVPMVSSLGSGSALLPVSDSVEKVGGNQTGKTNLQIQIQSGTRPNIPDIITTATTPNPTPSGTSNPKRTAIFTCGPASMIADVRNAAAQAQGRVFASSYKDRDRSGSGGAEEVYLHTEPFTY</sequence>
<comment type="subcellular location">
    <subcellularLocation>
        <location evidence="1">Cell membrane</location>
        <topology evidence="1">Multi-pass membrane protein</topology>
    </subcellularLocation>
</comment>
<feature type="transmembrane region" description="Helical" evidence="14">
    <location>
        <begin position="30"/>
        <end position="54"/>
    </location>
</feature>
<dbReference type="STRING" id="1448320.A0A319DR18"/>
<dbReference type="GO" id="GO:0015677">
    <property type="term" value="P:copper ion import"/>
    <property type="evidence" value="ECO:0007669"/>
    <property type="project" value="TreeGrafter"/>
</dbReference>
<name>A0A319DR18_9EURO</name>
<dbReference type="AlphaFoldDB" id="A0A319DR18"/>
<dbReference type="GO" id="GO:0005886">
    <property type="term" value="C:plasma membrane"/>
    <property type="evidence" value="ECO:0007669"/>
    <property type="project" value="UniProtKB-SubCell"/>
</dbReference>
<dbReference type="GO" id="GO:0006826">
    <property type="term" value="P:iron ion transport"/>
    <property type="evidence" value="ECO:0007669"/>
    <property type="project" value="TreeGrafter"/>
</dbReference>
<dbReference type="SUPFAM" id="SSF63380">
    <property type="entry name" value="Riboflavin synthase domain-like"/>
    <property type="match status" value="1"/>
</dbReference>
<reference evidence="16 17" key="1">
    <citation type="submission" date="2018-02" db="EMBL/GenBank/DDBJ databases">
        <title>The genomes of Aspergillus section Nigri reveals drivers in fungal speciation.</title>
        <authorList>
            <consortium name="DOE Joint Genome Institute"/>
            <person name="Vesth T.C."/>
            <person name="Nybo J."/>
            <person name="Theobald S."/>
            <person name="Brandl J."/>
            <person name="Frisvad J.C."/>
            <person name="Nielsen K.F."/>
            <person name="Lyhne E.K."/>
            <person name="Kogle M.E."/>
            <person name="Kuo A."/>
            <person name="Riley R."/>
            <person name="Clum A."/>
            <person name="Nolan M."/>
            <person name="Lipzen A."/>
            <person name="Salamov A."/>
            <person name="Henrissat B."/>
            <person name="Wiebenga A."/>
            <person name="De vries R.P."/>
            <person name="Grigoriev I.V."/>
            <person name="Mortensen U.H."/>
            <person name="Andersen M.R."/>
            <person name="Baker S.E."/>
        </authorList>
    </citation>
    <scope>NUCLEOTIDE SEQUENCE [LARGE SCALE GENOMIC DNA]</scope>
    <source>
        <strain evidence="16 17">CBS 707.79</strain>
    </source>
</reference>
<dbReference type="Gene3D" id="3.40.50.80">
    <property type="entry name" value="Nucleotide-binding domain of ferredoxin-NADP reductase (FNR) module"/>
    <property type="match status" value="1"/>
</dbReference>
<evidence type="ECO:0000259" key="15">
    <source>
        <dbReference type="PROSITE" id="PS51384"/>
    </source>
</evidence>
<dbReference type="EC" id="1.16.1.9" evidence="3"/>
<comment type="similarity">
    <text evidence="2">Belongs to the ferric reductase (FRE) family.</text>
</comment>
<dbReference type="InterPro" id="IPR013112">
    <property type="entry name" value="FAD-bd_8"/>
</dbReference>
<keyword evidence="17" id="KW-1185">Reference proteome</keyword>
<proteinExistence type="inferred from homology"/>
<keyword evidence="4" id="KW-0813">Transport</keyword>
<dbReference type="Pfam" id="PF08030">
    <property type="entry name" value="NAD_binding_6"/>
    <property type="match status" value="1"/>
</dbReference>
<dbReference type="InterPro" id="IPR051410">
    <property type="entry name" value="Ferric/Cupric_Reductase"/>
</dbReference>
<feature type="transmembrane region" description="Helical" evidence="14">
    <location>
        <begin position="100"/>
        <end position="123"/>
    </location>
</feature>
<protein>
    <recommendedName>
        <fullName evidence="3">ferric-chelate reductase (NADPH)</fullName>
        <ecNumber evidence="3">1.16.1.9</ecNumber>
    </recommendedName>
</protein>
<evidence type="ECO:0000256" key="4">
    <source>
        <dbReference type="ARBA" id="ARBA00022448"/>
    </source>
</evidence>
<feature type="region of interest" description="Disordered" evidence="13">
    <location>
        <begin position="478"/>
        <end position="501"/>
    </location>
</feature>
<dbReference type="GO" id="GO:0006879">
    <property type="term" value="P:intracellular iron ion homeostasis"/>
    <property type="evidence" value="ECO:0007669"/>
    <property type="project" value="TreeGrafter"/>
</dbReference>
<evidence type="ECO:0000256" key="10">
    <source>
        <dbReference type="ARBA" id="ARBA00023065"/>
    </source>
</evidence>
<evidence type="ECO:0000256" key="11">
    <source>
        <dbReference type="ARBA" id="ARBA00023136"/>
    </source>
</evidence>
<dbReference type="PANTHER" id="PTHR32361">
    <property type="entry name" value="FERRIC/CUPRIC REDUCTASE TRANSMEMBRANE COMPONENT"/>
    <property type="match status" value="1"/>
</dbReference>
<dbReference type="SFLD" id="SFLDG01168">
    <property type="entry name" value="Ferric_reductase_subgroup_(FRE"/>
    <property type="match status" value="1"/>
</dbReference>
<evidence type="ECO:0000256" key="5">
    <source>
        <dbReference type="ARBA" id="ARBA00022475"/>
    </source>
</evidence>
<evidence type="ECO:0000256" key="1">
    <source>
        <dbReference type="ARBA" id="ARBA00004651"/>
    </source>
</evidence>
<evidence type="ECO:0000256" key="14">
    <source>
        <dbReference type="SAM" id="Phobius"/>
    </source>
</evidence>
<dbReference type="SFLD" id="SFLDS00052">
    <property type="entry name" value="Ferric_Reductase_Domain"/>
    <property type="match status" value="1"/>
</dbReference>
<dbReference type="GO" id="GO:0052851">
    <property type="term" value="F:ferric-chelate reductase (NADPH) activity"/>
    <property type="evidence" value="ECO:0007669"/>
    <property type="project" value="UniProtKB-EC"/>
</dbReference>
<feature type="transmembrane region" description="Helical" evidence="14">
    <location>
        <begin position="130"/>
        <end position="148"/>
    </location>
</feature>
<evidence type="ECO:0000256" key="12">
    <source>
        <dbReference type="ARBA" id="ARBA00048483"/>
    </source>
</evidence>
<dbReference type="SUPFAM" id="SSF52343">
    <property type="entry name" value="Ferredoxin reductase-like, C-terminal NADP-linked domain"/>
    <property type="match status" value="1"/>
</dbReference>
<keyword evidence="5" id="KW-1003">Cell membrane</keyword>
<dbReference type="InterPro" id="IPR039261">
    <property type="entry name" value="FNR_nucleotide-bd"/>
</dbReference>
<dbReference type="CDD" id="cd06186">
    <property type="entry name" value="NOX_Duox_like_FAD_NADP"/>
    <property type="match status" value="1"/>
</dbReference>
<dbReference type="InterPro" id="IPR017938">
    <property type="entry name" value="Riboflavin_synthase-like_b-brl"/>
</dbReference>
<evidence type="ECO:0000256" key="8">
    <source>
        <dbReference type="ARBA" id="ARBA00022989"/>
    </source>
</evidence>
<keyword evidence="8 14" id="KW-1133">Transmembrane helix</keyword>
<keyword evidence="7" id="KW-0249">Electron transport</keyword>
<keyword evidence="6 14" id="KW-0812">Transmembrane</keyword>
<dbReference type="Pfam" id="PF08022">
    <property type="entry name" value="FAD_binding_8"/>
    <property type="match status" value="1"/>
</dbReference>